<sequence length="159" mass="17507">MIRRQRSSGVDMAIATTTVASTIVRAVDACGSIARTGLQVDRKSETCPRSSMHKNPHAPANLESGNGQRQRATMTATVGDGRRRTASKWRNFGAQAESRRPVKTGPNDDGSRPQVEKPKMFRSRRLGLPVSADYHWLLGFFGWGPHPRFWNADPHAGLA</sequence>
<accession>A0A2J5HQX4</accession>
<dbReference type="AlphaFoldDB" id="A0A2J5HQX4"/>
<evidence type="ECO:0000256" key="1">
    <source>
        <dbReference type="SAM" id="MobiDB-lite"/>
    </source>
</evidence>
<name>A0A2J5HQX4_9EURO</name>
<gene>
    <name evidence="2" type="ORF">BDW42DRAFT_195023</name>
</gene>
<dbReference type="EMBL" id="KZ559557">
    <property type="protein sequence ID" value="PLN79662.1"/>
    <property type="molecule type" value="Genomic_DNA"/>
</dbReference>
<dbReference type="Proteomes" id="UP000235023">
    <property type="component" value="Unassembled WGS sequence"/>
</dbReference>
<reference evidence="3" key="1">
    <citation type="submission" date="2017-12" db="EMBL/GenBank/DDBJ databases">
        <authorList>
            <consortium name="DOE Joint Genome Institute"/>
            <person name="Mondo S.J."/>
            <person name="Kjaerbolling I."/>
            <person name="Vesth T.C."/>
            <person name="Frisvad J.C."/>
            <person name="Nybo J.L."/>
            <person name="Theobald S."/>
            <person name="Kuo A."/>
            <person name="Bowyer P."/>
            <person name="Matsuda Y."/>
            <person name="Lyhne E.K."/>
            <person name="Kogle M.E."/>
            <person name="Clum A."/>
            <person name="Lipzen A."/>
            <person name="Salamov A."/>
            <person name="Ngan C.Y."/>
            <person name="Daum C."/>
            <person name="Chiniquy J."/>
            <person name="Barry K."/>
            <person name="LaButti K."/>
            <person name="Haridas S."/>
            <person name="Simmons B.A."/>
            <person name="Magnuson J.K."/>
            <person name="Mortensen U.H."/>
            <person name="Larsen T.O."/>
            <person name="Grigoriev I.V."/>
            <person name="Baker S.E."/>
            <person name="Andersen M.R."/>
            <person name="Nordberg H.P."/>
            <person name="Cantor M.N."/>
            <person name="Hua S.X."/>
        </authorList>
    </citation>
    <scope>NUCLEOTIDE SEQUENCE [LARGE SCALE GENOMIC DNA]</scope>
    <source>
        <strain evidence="3">IBT 19404</strain>
    </source>
</reference>
<protein>
    <submittedName>
        <fullName evidence="2">Uncharacterized protein</fullName>
    </submittedName>
</protein>
<feature type="region of interest" description="Disordered" evidence="1">
    <location>
        <begin position="41"/>
        <end position="120"/>
    </location>
</feature>
<evidence type="ECO:0000313" key="3">
    <source>
        <dbReference type="Proteomes" id="UP000235023"/>
    </source>
</evidence>
<dbReference type="OrthoDB" id="10519243at2759"/>
<organism evidence="2 3">
    <name type="scientific">Aspergillus taichungensis</name>
    <dbReference type="NCBI Taxonomy" id="482145"/>
    <lineage>
        <taxon>Eukaryota</taxon>
        <taxon>Fungi</taxon>
        <taxon>Dikarya</taxon>
        <taxon>Ascomycota</taxon>
        <taxon>Pezizomycotina</taxon>
        <taxon>Eurotiomycetes</taxon>
        <taxon>Eurotiomycetidae</taxon>
        <taxon>Eurotiales</taxon>
        <taxon>Aspergillaceae</taxon>
        <taxon>Aspergillus</taxon>
        <taxon>Aspergillus subgen. Circumdati</taxon>
    </lineage>
</organism>
<proteinExistence type="predicted"/>
<feature type="compositionally biased region" description="Polar residues" evidence="1">
    <location>
        <begin position="63"/>
        <end position="76"/>
    </location>
</feature>
<evidence type="ECO:0000313" key="2">
    <source>
        <dbReference type="EMBL" id="PLN79662.1"/>
    </source>
</evidence>
<keyword evidence="3" id="KW-1185">Reference proteome</keyword>
<feature type="compositionally biased region" description="Basic and acidic residues" evidence="1">
    <location>
        <begin position="109"/>
        <end position="119"/>
    </location>
</feature>